<dbReference type="RefSeq" id="WP_012778216.1">
    <property type="nucleotide sequence ID" value="NC_012983.1"/>
</dbReference>
<evidence type="ECO:0000256" key="2">
    <source>
        <dbReference type="ARBA" id="ARBA00023015"/>
    </source>
</evidence>
<keyword evidence="3" id="KW-0238">DNA-binding</keyword>
<feature type="domain" description="HTH lysR-type" evidence="5">
    <location>
        <begin position="5"/>
        <end position="62"/>
    </location>
</feature>
<dbReference type="InterPro" id="IPR000847">
    <property type="entry name" value="LysR_HTH_N"/>
</dbReference>
<evidence type="ECO:0000256" key="4">
    <source>
        <dbReference type="ARBA" id="ARBA00023163"/>
    </source>
</evidence>
<dbReference type="InterPro" id="IPR058163">
    <property type="entry name" value="LysR-type_TF_proteobact-type"/>
</dbReference>
<dbReference type="InterPro" id="IPR005119">
    <property type="entry name" value="LysR_subst-bd"/>
</dbReference>
<dbReference type="Pfam" id="PF03466">
    <property type="entry name" value="LysR_substrate"/>
    <property type="match status" value="1"/>
</dbReference>
<evidence type="ECO:0000256" key="1">
    <source>
        <dbReference type="ARBA" id="ARBA00009437"/>
    </source>
</evidence>
<dbReference type="SUPFAM" id="SSF53850">
    <property type="entry name" value="Periplasmic binding protein-like II"/>
    <property type="match status" value="1"/>
</dbReference>
<evidence type="ECO:0000259" key="5">
    <source>
        <dbReference type="PROSITE" id="PS50931"/>
    </source>
</evidence>
<reference evidence="7" key="1">
    <citation type="journal article" date="2011" name="J. Bacteriol.">
        <title>Genome sequences of eight morphologically diverse alphaproteobacteria.</title>
        <authorList>
            <consortium name="US DOE Joint Genome Institute"/>
            <person name="Brown P.J."/>
            <person name="Kysela D.T."/>
            <person name="Buechlein A."/>
            <person name="Hemmerich C."/>
            <person name="Brun Y.V."/>
        </authorList>
    </citation>
    <scope>NUCLEOTIDE SEQUENCE [LARGE SCALE GENOMIC DNA]</scope>
    <source>
        <strain evidence="7">ATCC 49814 / DSM 5838 / IFAM 1418</strain>
        <plasmid evidence="7">pHbal01</plasmid>
    </source>
</reference>
<name>C6XRY8_HIRBI</name>
<dbReference type="Proteomes" id="UP000002745">
    <property type="component" value="Plasmid pHbal01"/>
</dbReference>
<dbReference type="eggNOG" id="COG0583">
    <property type="taxonomic scope" value="Bacteria"/>
</dbReference>
<protein>
    <submittedName>
        <fullName evidence="6">Transcriptional regulator, LysR family</fullName>
    </submittedName>
</protein>
<keyword evidence="6" id="KW-0614">Plasmid</keyword>
<sequence>MSNQISWDDQRIFLAVLEEGSLSAAARKLGLSQPTVRKRLEILEHALGCVLFTRSVNGLTPTPKARNLHDAAKKMALASDLFVRQSTVKKGEISGRVRLSVPDFMGIEVVPNFLTSLNEVHPAIQIELELSNKPANLLDQEVDIAIRTIAPHQDALIAKQLPPIQLGFFASKKYLAKRDIPQNLSDFEMHNLIGPDRNRTDIAIAQSISPHFSDANIVLKCDNHPAHLSAARAGLGIAVAQIPAGNKDPNLVRILPDFIVADMSVWVVTHENFKHDPRIRAVFDHLVSCFSKKH</sequence>
<organism evidence="6 7">
    <name type="scientific">Hirschia baltica (strain ATCC 49814 / DSM 5838 / IFAM 1418)</name>
    <dbReference type="NCBI Taxonomy" id="582402"/>
    <lineage>
        <taxon>Bacteria</taxon>
        <taxon>Pseudomonadati</taxon>
        <taxon>Pseudomonadota</taxon>
        <taxon>Alphaproteobacteria</taxon>
        <taxon>Hyphomonadales</taxon>
        <taxon>Hyphomonadaceae</taxon>
        <taxon>Hirschia</taxon>
    </lineage>
</organism>
<dbReference type="InterPro" id="IPR036390">
    <property type="entry name" value="WH_DNA-bd_sf"/>
</dbReference>
<dbReference type="HOGENOM" id="CLU_039613_2_0_5"/>
<proteinExistence type="inferred from homology"/>
<keyword evidence="7" id="KW-1185">Reference proteome</keyword>
<dbReference type="GO" id="GO:0006351">
    <property type="term" value="P:DNA-templated transcription"/>
    <property type="evidence" value="ECO:0007669"/>
    <property type="project" value="TreeGrafter"/>
</dbReference>
<dbReference type="OrthoDB" id="9798121at2"/>
<evidence type="ECO:0000256" key="3">
    <source>
        <dbReference type="ARBA" id="ARBA00023125"/>
    </source>
</evidence>
<geneLocation type="plasmid" evidence="6 7">
    <name>pHbal01</name>
</geneLocation>
<dbReference type="SUPFAM" id="SSF46785">
    <property type="entry name" value="Winged helix' DNA-binding domain"/>
    <property type="match status" value="1"/>
</dbReference>
<gene>
    <name evidence="6" type="ordered locus">Hbal_3162</name>
</gene>
<evidence type="ECO:0000313" key="6">
    <source>
        <dbReference type="EMBL" id="ACT60829.1"/>
    </source>
</evidence>
<comment type="similarity">
    <text evidence="1">Belongs to the LysR transcriptional regulatory family.</text>
</comment>
<keyword evidence="2" id="KW-0805">Transcription regulation</keyword>
<keyword evidence="4" id="KW-0804">Transcription</keyword>
<accession>C6XRY8</accession>
<dbReference type="PROSITE" id="PS50931">
    <property type="entry name" value="HTH_LYSR"/>
    <property type="match status" value="1"/>
</dbReference>
<dbReference type="KEGG" id="hba:Hbal_3162"/>
<dbReference type="Gene3D" id="1.10.10.10">
    <property type="entry name" value="Winged helix-like DNA-binding domain superfamily/Winged helix DNA-binding domain"/>
    <property type="match status" value="1"/>
</dbReference>
<dbReference type="Gene3D" id="3.40.190.290">
    <property type="match status" value="1"/>
</dbReference>
<dbReference type="PRINTS" id="PR00039">
    <property type="entry name" value="HTHLYSR"/>
</dbReference>
<evidence type="ECO:0000313" key="7">
    <source>
        <dbReference type="Proteomes" id="UP000002745"/>
    </source>
</evidence>
<dbReference type="Pfam" id="PF00126">
    <property type="entry name" value="HTH_1"/>
    <property type="match status" value="1"/>
</dbReference>
<dbReference type="EMBL" id="CP001679">
    <property type="protein sequence ID" value="ACT60829.1"/>
    <property type="molecule type" value="Genomic_DNA"/>
</dbReference>
<dbReference type="GO" id="GO:0043565">
    <property type="term" value="F:sequence-specific DNA binding"/>
    <property type="evidence" value="ECO:0007669"/>
    <property type="project" value="TreeGrafter"/>
</dbReference>
<dbReference type="AlphaFoldDB" id="C6XRY8"/>
<dbReference type="PANTHER" id="PTHR30537">
    <property type="entry name" value="HTH-TYPE TRANSCRIPTIONAL REGULATOR"/>
    <property type="match status" value="1"/>
</dbReference>
<dbReference type="PANTHER" id="PTHR30537:SF3">
    <property type="entry name" value="TRANSCRIPTIONAL REGULATORY PROTEIN"/>
    <property type="match status" value="1"/>
</dbReference>
<dbReference type="GO" id="GO:0003700">
    <property type="term" value="F:DNA-binding transcription factor activity"/>
    <property type="evidence" value="ECO:0007669"/>
    <property type="project" value="InterPro"/>
</dbReference>
<dbReference type="InterPro" id="IPR036388">
    <property type="entry name" value="WH-like_DNA-bd_sf"/>
</dbReference>